<dbReference type="EMBL" id="AGCU01107302">
    <property type="status" value="NOT_ANNOTATED_CDS"/>
    <property type="molecule type" value="Genomic_DNA"/>
</dbReference>
<sequence length="240" mass="27111">KGSRGDPGNYRPVSLTLVPGKLVGTIVKNRIVRGIDEHNLLGKSRHSFCPGKSCLTNLVEGVNKYVDKGNPVGRVYLDFQKTFNKVPCQRLLSKVSYHGIRGKVLSWTDNWLKDRQQRIGINGQFSEWREVTYGVPQRSILGPILFNLFINDLEKGVNSEAATFADDTKLLKIVKTKADSEELQKDPTKLGDWARRWQMNFNIDKCKVMQIGKNNPNTTYKKMGTNLAITTGERSWSHCG</sequence>
<keyword evidence="3" id="KW-1185">Reference proteome</keyword>
<dbReference type="eggNOG" id="KOG1075">
    <property type="taxonomic scope" value="Eukaryota"/>
</dbReference>
<reference evidence="2" key="4">
    <citation type="submission" date="2025-09" db="UniProtKB">
        <authorList>
            <consortium name="Ensembl"/>
        </authorList>
    </citation>
    <scope>IDENTIFICATION</scope>
</reference>
<dbReference type="GeneTree" id="ENSGT01150000286902"/>
<reference evidence="3" key="1">
    <citation type="submission" date="2011-10" db="EMBL/GenBank/DDBJ databases">
        <authorList>
            <consortium name="Soft-shell Turtle Genome Consortium"/>
        </authorList>
    </citation>
    <scope>NUCLEOTIDE SEQUENCE [LARGE SCALE GENOMIC DNA]</scope>
    <source>
        <strain evidence="3">Daiwa-1</strain>
    </source>
</reference>
<evidence type="ECO:0000313" key="3">
    <source>
        <dbReference type="Proteomes" id="UP000007267"/>
    </source>
</evidence>
<proteinExistence type="predicted"/>
<reference evidence="2" key="3">
    <citation type="submission" date="2025-08" db="UniProtKB">
        <authorList>
            <consortium name="Ensembl"/>
        </authorList>
    </citation>
    <scope>IDENTIFICATION</scope>
</reference>
<reference evidence="3" key="2">
    <citation type="journal article" date="2013" name="Nat. Genet.">
        <title>The draft genomes of soft-shell turtle and green sea turtle yield insights into the development and evolution of the turtle-specific body plan.</title>
        <authorList>
            <person name="Wang Z."/>
            <person name="Pascual-Anaya J."/>
            <person name="Zadissa A."/>
            <person name="Li W."/>
            <person name="Niimura Y."/>
            <person name="Huang Z."/>
            <person name="Li C."/>
            <person name="White S."/>
            <person name="Xiong Z."/>
            <person name="Fang D."/>
            <person name="Wang B."/>
            <person name="Ming Y."/>
            <person name="Chen Y."/>
            <person name="Zheng Y."/>
            <person name="Kuraku S."/>
            <person name="Pignatelli M."/>
            <person name="Herrero J."/>
            <person name="Beal K."/>
            <person name="Nozawa M."/>
            <person name="Li Q."/>
            <person name="Wang J."/>
            <person name="Zhang H."/>
            <person name="Yu L."/>
            <person name="Shigenobu S."/>
            <person name="Wang J."/>
            <person name="Liu J."/>
            <person name="Flicek P."/>
            <person name="Searle S."/>
            <person name="Wang J."/>
            <person name="Kuratani S."/>
            <person name="Yin Y."/>
            <person name="Aken B."/>
            <person name="Zhang G."/>
            <person name="Irie N."/>
        </authorList>
    </citation>
    <scope>NUCLEOTIDE SEQUENCE [LARGE SCALE GENOMIC DNA]</scope>
    <source>
        <strain evidence="3">Daiwa-1</strain>
    </source>
</reference>
<evidence type="ECO:0000313" key="2">
    <source>
        <dbReference type="Ensembl" id="ENSPSIP00000001495.1"/>
    </source>
</evidence>
<dbReference type="Pfam" id="PF00078">
    <property type="entry name" value="RVT_1"/>
    <property type="match status" value="1"/>
</dbReference>
<organism evidence="2 3">
    <name type="scientific">Pelodiscus sinensis</name>
    <name type="common">Chinese softshell turtle</name>
    <name type="synonym">Trionyx sinensis</name>
    <dbReference type="NCBI Taxonomy" id="13735"/>
    <lineage>
        <taxon>Eukaryota</taxon>
        <taxon>Metazoa</taxon>
        <taxon>Chordata</taxon>
        <taxon>Craniata</taxon>
        <taxon>Vertebrata</taxon>
        <taxon>Euteleostomi</taxon>
        <taxon>Archelosauria</taxon>
        <taxon>Testudinata</taxon>
        <taxon>Testudines</taxon>
        <taxon>Cryptodira</taxon>
        <taxon>Trionychia</taxon>
        <taxon>Trionychidae</taxon>
        <taxon>Pelodiscus</taxon>
    </lineage>
</organism>
<dbReference type="AlphaFoldDB" id="K7F0D5"/>
<dbReference type="CDD" id="cd01650">
    <property type="entry name" value="RT_nLTR_like"/>
    <property type="match status" value="1"/>
</dbReference>
<dbReference type="InterPro" id="IPR000477">
    <property type="entry name" value="RT_dom"/>
</dbReference>
<dbReference type="OMA" id="NACEWAS"/>
<evidence type="ECO:0000259" key="1">
    <source>
        <dbReference type="PROSITE" id="PS50878"/>
    </source>
</evidence>
<protein>
    <recommendedName>
        <fullName evidence="1">Reverse transcriptase domain-containing protein</fullName>
    </recommendedName>
</protein>
<dbReference type="PANTHER" id="PTHR33332">
    <property type="entry name" value="REVERSE TRANSCRIPTASE DOMAIN-CONTAINING PROTEIN"/>
    <property type="match status" value="1"/>
</dbReference>
<dbReference type="HOGENOM" id="CLU_000680_20_0_1"/>
<dbReference type="Ensembl" id="ENSPSIT00000001499.1">
    <property type="protein sequence ID" value="ENSPSIP00000001495.1"/>
    <property type="gene ID" value="ENSPSIG00000001499.1"/>
</dbReference>
<feature type="domain" description="Reverse transcriptase" evidence="1">
    <location>
        <begin position="1"/>
        <end position="227"/>
    </location>
</feature>
<dbReference type="Proteomes" id="UP000007267">
    <property type="component" value="Unassembled WGS sequence"/>
</dbReference>
<name>K7F0D5_PELSI</name>
<dbReference type="PROSITE" id="PS50878">
    <property type="entry name" value="RT_POL"/>
    <property type="match status" value="1"/>
</dbReference>
<accession>K7F0D5</accession>